<evidence type="ECO:0000256" key="1">
    <source>
        <dbReference type="ARBA" id="ARBA00022801"/>
    </source>
</evidence>
<accession>A0A941ETW3</accession>
<dbReference type="GO" id="GO:0016042">
    <property type="term" value="P:lipid catabolic process"/>
    <property type="evidence" value="ECO:0007669"/>
    <property type="project" value="InterPro"/>
</dbReference>
<keyword evidence="6" id="KW-1185">Reference proteome</keyword>
<sequence length="533" mass="58503">MTDGSPLRAPQLPDIRHVVILMQENRSFDHYFGTLRGVRGFDDRQTSTLPGGRGVFEQPDARHEDGRVLLPFHMDSSAFDAQAPTFLPHDWETTHAAAGRGTWDGWTGAKGAECMGYFTRADIPYHYALADAFTICDHYFCSVAACTDPNRLYLWSGTAGPGVDGTTGPFTDNSVVTSNPVADWTSYAERLEAAGVSWRVYHTPGDDPIEGDFECNGLSYFKQFHAFPEDDPRYVNAMTKFDLAAFAEHCAEGTLPTVSWLVAPQQYSEHPEAPQAPAHGALYVDTALQALFANPEVWRHTVFLLMYDENDGFFDHVVPPIPAAGTPDEFVGEEAIGLGPRVPMLAISPWSRGGHLDSQVFDHTSVLRFLELVTGVHEPNISAWRRAVCGDLTSCFDFDLPDYSIPALPDAQALLDRAIAGRDLPPVPVPDGPQTLPAQEPGIRPRRALPYRPGAELAVDQAAGRVTCTLTNHGTAAYHYNLARHLPPFTTTGVTVAPGRTHTYTWDGSETEGRYDFSVHGADGFLRRYAGHC</sequence>
<evidence type="ECO:0000313" key="6">
    <source>
        <dbReference type="Proteomes" id="UP000675781"/>
    </source>
</evidence>
<dbReference type="InterPro" id="IPR008475">
    <property type="entry name" value="PLipase_C_C"/>
</dbReference>
<dbReference type="EMBL" id="JAGSOG010000172">
    <property type="protein sequence ID" value="MBR7836946.1"/>
    <property type="molecule type" value="Genomic_DNA"/>
</dbReference>
<dbReference type="InterPro" id="IPR017850">
    <property type="entry name" value="Alkaline_phosphatase_core_sf"/>
</dbReference>
<dbReference type="PANTHER" id="PTHR31956:SF1">
    <property type="entry name" value="NON-SPECIFIC PHOSPHOLIPASE C1"/>
    <property type="match status" value="1"/>
</dbReference>
<dbReference type="AlphaFoldDB" id="A0A941ETW3"/>
<evidence type="ECO:0000313" key="5">
    <source>
        <dbReference type="EMBL" id="MBR7836946.1"/>
    </source>
</evidence>
<dbReference type="Gene3D" id="3.40.720.10">
    <property type="entry name" value="Alkaline Phosphatase, subunit A"/>
    <property type="match status" value="2"/>
</dbReference>
<dbReference type="Proteomes" id="UP000675781">
    <property type="component" value="Unassembled WGS sequence"/>
</dbReference>
<dbReference type="NCBIfam" id="TIGR03396">
    <property type="entry name" value="PC_PLC"/>
    <property type="match status" value="1"/>
</dbReference>
<gene>
    <name evidence="5" type="ORF">KDL01_26955</name>
</gene>
<evidence type="ECO:0000256" key="2">
    <source>
        <dbReference type="ARBA" id="ARBA00023026"/>
    </source>
</evidence>
<dbReference type="Pfam" id="PF04185">
    <property type="entry name" value="Phosphoesterase"/>
    <property type="match status" value="1"/>
</dbReference>
<dbReference type="Pfam" id="PF05506">
    <property type="entry name" value="PLipase_C_C"/>
    <property type="match status" value="1"/>
</dbReference>
<organism evidence="5 6">
    <name type="scientific">Actinospica durhamensis</name>
    <dbReference type="NCBI Taxonomy" id="1508375"/>
    <lineage>
        <taxon>Bacteria</taxon>
        <taxon>Bacillati</taxon>
        <taxon>Actinomycetota</taxon>
        <taxon>Actinomycetes</taxon>
        <taxon>Catenulisporales</taxon>
        <taxon>Actinospicaceae</taxon>
        <taxon>Actinospica</taxon>
    </lineage>
</organism>
<dbReference type="InterPro" id="IPR007312">
    <property type="entry name" value="Phosphoesterase"/>
</dbReference>
<dbReference type="PANTHER" id="PTHR31956">
    <property type="entry name" value="NON-SPECIFIC PHOSPHOLIPASE C4-RELATED"/>
    <property type="match status" value="1"/>
</dbReference>
<dbReference type="RefSeq" id="WP_212531418.1">
    <property type="nucleotide sequence ID" value="NZ_JAGSOG010000172.1"/>
</dbReference>
<proteinExistence type="predicted"/>
<feature type="region of interest" description="Disordered" evidence="3">
    <location>
        <begin position="427"/>
        <end position="446"/>
    </location>
</feature>
<dbReference type="CDD" id="cd16014">
    <property type="entry name" value="PLC"/>
    <property type="match status" value="1"/>
</dbReference>
<comment type="caution">
    <text evidence="5">The sequence shown here is derived from an EMBL/GenBank/DDBJ whole genome shotgun (WGS) entry which is preliminary data.</text>
</comment>
<evidence type="ECO:0000256" key="3">
    <source>
        <dbReference type="SAM" id="MobiDB-lite"/>
    </source>
</evidence>
<dbReference type="InterPro" id="IPR017767">
    <property type="entry name" value="PC-PLC"/>
</dbReference>
<reference evidence="5" key="1">
    <citation type="submission" date="2021-04" db="EMBL/GenBank/DDBJ databases">
        <title>Genome based classification of Actinospica acidithermotolerans sp. nov., an actinobacterium isolated from an Indonesian hot spring.</title>
        <authorList>
            <person name="Kusuma A.B."/>
            <person name="Putra K.E."/>
            <person name="Nafisah S."/>
            <person name="Loh J."/>
            <person name="Nouioui I."/>
            <person name="Goodfellow M."/>
        </authorList>
    </citation>
    <scope>NUCLEOTIDE SEQUENCE</scope>
    <source>
        <strain evidence="5">CSCA 57</strain>
    </source>
</reference>
<name>A0A941ETW3_9ACTN</name>
<keyword evidence="1" id="KW-0378">Hydrolase</keyword>
<keyword evidence="2" id="KW-0843">Virulence</keyword>
<feature type="domain" description="Bacterial phospholipase C C-terminal" evidence="4">
    <location>
        <begin position="445"/>
        <end position="532"/>
    </location>
</feature>
<protein>
    <submittedName>
        <fullName evidence="5">Phospholipase C, phosphocholine-specific</fullName>
    </submittedName>
</protein>
<dbReference type="GO" id="GO:0034480">
    <property type="term" value="F:phosphatidylcholine phospholipase C activity"/>
    <property type="evidence" value="ECO:0007669"/>
    <property type="project" value="InterPro"/>
</dbReference>
<evidence type="ECO:0000259" key="4">
    <source>
        <dbReference type="Pfam" id="PF05506"/>
    </source>
</evidence>